<dbReference type="RefSeq" id="WP_267151357.1">
    <property type="nucleotide sequence ID" value="NZ_JAPMLT010000003.1"/>
</dbReference>
<reference evidence="1 2" key="1">
    <citation type="submission" date="2022-11" db="EMBL/GenBank/DDBJ databases">
        <title>Study of microbial diversity in lake waters.</title>
        <authorList>
            <person name="Zhang J."/>
        </authorList>
    </citation>
    <scope>NUCLEOTIDE SEQUENCE [LARGE SCALE GENOMIC DNA]</scope>
    <source>
        <strain evidence="1 2">DT12</strain>
    </source>
</reference>
<name>A0ABT3X0Z4_9BACL</name>
<dbReference type="Proteomes" id="UP001208017">
    <property type="component" value="Unassembled WGS sequence"/>
</dbReference>
<accession>A0ABT3X0Z4</accession>
<gene>
    <name evidence="1" type="ORF">OS242_09080</name>
</gene>
<evidence type="ECO:0000313" key="2">
    <source>
        <dbReference type="Proteomes" id="UP001208017"/>
    </source>
</evidence>
<sequence>MKHQREELKTKEKHIQHNECMTCGTEMKEEYTTYSYECERCINLADE</sequence>
<keyword evidence="2" id="KW-1185">Reference proteome</keyword>
<dbReference type="EMBL" id="JAPMLT010000003">
    <property type="protein sequence ID" value="MCX7570116.1"/>
    <property type="molecule type" value="Genomic_DNA"/>
</dbReference>
<protein>
    <submittedName>
        <fullName evidence="1">YhfH family protein</fullName>
    </submittedName>
</protein>
<evidence type="ECO:0000313" key="1">
    <source>
        <dbReference type="EMBL" id="MCX7570116.1"/>
    </source>
</evidence>
<proteinExistence type="predicted"/>
<organism evidence="1 2">
    <name type="scientific">Tumebacillus lacus</name>
    <dbReference type="NCBI Taxonomy" id="2995335"/>
    <lineage>
        <taxon>Bacteria</taxon>
        <taxon>Bacillati</taxon>
        <taxon>Bacillota</taxon>
        <taxon>Bacilli</taxon>
        <taxon>Bacillales</taxon>
        <taxon>Alicyclobacillaceae</taxon>
        <taxon>Tumebacillus</taxon>
    </lineage>
</organism>
<comment type="caution">
    <text evidence="1">The sequence shown here is derived from an EMBL/GenBank/DDBJ whole genome shotgun (WGS) entry which is preliminary data.</text>
</comment>